<accession>M5U014</accession>
<evidence type="ECO:0000313" key="3">
    <source>
        <dbReference type="Proteomes" id="UP000011885"/>
    </source>
</evidence>
<dbReference type="EMBL" id="ANOH01000262">
    <property type="protein sequence ID" value="EMI54785.1"/>
    <property type="molecule type" value="Genomic_DNA"/>
</dbReference>
<dbReference type="SUPFAM" id="SSF53756">
    <property type="entry name" value="UDP-Glycosyltransferase/glycogen phosphorylase"/>
    <property type="match status" value="1"/>
</dbReference>
<reference evidence="2 3" key="1">
    <citation type="journal article" date="2013" name="Mar. Genomics">
        <title>Expression of sulfatases in Rhodopirellula baltica and the diversity of sulfatases in the genus Rhodopirellula.</title>
        <authorList>
            <person name="Wegner C.E."/>
            <person name="Richter-Heitmann T."/>
            <person name="Klindworth A."/>
            <person name="Klockow C."/>
            <person name="Richter M."/>
            <person name="Achstetter T."/>
            <person name="Glockner F.O."/>
            <person name="Harder J."/>
        </authorList>
    </citation>
    <scope>NUCLEOTIDE SEQUENCE [LARGE SCALE GENOMIC DNA]</scope>
    <source>
        <strain evidence="2 3">SM41</strain>
    </source>
</reference>
<dbReference type="InterPro" id="IPR028098">
    <property type="entry name" value="Glyco_trans_4-like_N"/>
</dbReference>
<dbReference type="AlphaFoldDB" id="M5U014"/>
<feature type="non-terminal residue" evidence="2">
    <location>
        <position position="192"/>
    </location>
</feature>
<protein>
    <submittedName>
        <fullName evidence="2">Capsular polysaccharide biosynthesis protein</fullName>
    </submittedName>
</protein>
<comment type="caution">
    <text evidence="2">The sequence shown here is derived from an EMBL/GenBank/DDBJ whole genome shotgun (WGS) entry which is preliminary data.</text>
</comment>
<proteinExistence type="predicted"/>
<dbReference type="OrthoDB" id="259238at2"/>
<name>M5U014_9BACT</name>
<feature type="domain" description="Glycosyltransferase subfamily 4-like N-terminal" evidence="1">
    <location>
        <begin position="11"/>
        <end position="156"/>
    </location>
</feature>
<evidence type="ECO:0000259" key="1">
    <source>
        <dbReference type="Pfam" id="PF13439"/>
    </source>
</evidence>
<keyword evidence="3" id="KW-1185">Reference proteome</keyword>
<dbReference type="GO" id="GO:0016757">
    <property type="term" value="F:glycosyltransferase activity"/>
    <property type="evidence" value="ECO:0007669"/>
    <property type="project" value="UniProtKB-ARBA"/>
</dbReference>
<dbReference type="Proteomes" id="UP000011885">
    <property type="component" value="Unassembled WGS sequence"/>
</dbReference>
<dbReference type="Gene3D" id="3.40.50.2000">
    <property type="entry name" value="Glycogen Phosphorylase B"/>
    <property type="match status" value="2"/>
</dbReference>
<organism evidence="2 3">
    <name type="scientific">Rhodopirellula sallentina SM41</name>
    <dbReference type="NCBI Taxonomy" id="1263870"/>
    <lineage>
        <taxon>Bacteria</taxon>
        <taxon>Pseudomonadati</taxon>
        <taxon>Planctomycetota</taxon>
        <taxon>Planctomycetia</taxon>
        <taxon>Pirellulales</taxon>
        <taxon>Pirellulaceae</taxon>
        <taxon>Rhodopirellula</taxon>
    </lineage>
</organism>
<dbReference type="RefSeq" id="WP_008681501.1">
    <property type="nucleotide sequence ID" value="NZ_ANOH01000262.1"/>
</dbReference>
<sequence length="192" mass="21021">MRILLSTPVPELVSHLDADSGVDVSWLASAEQIESLRSKGLGGDACEYQVSRSKLDLRSVREMRRAIKQKQPDLVHAFYGRALSHAVLATLGMSKPPAIVSFRGITSKLHRLDPSDWLTYLHPKVVAHACESNAVRDAMVASGIPRENCFVTYNRVPPVAGVESRHELRSQLGIPENAFVVGTVATMRPVKG</sequence>
<evidence type="ECO:0000313" key="2">
    <source>
        <dbReference type="EMBL" id="EMI54785.1"/>
    </source>
</evidence>
<gene>
    <name evidence="2" type="ORF">RSSM_03794</name>
</gene>
<dbReference type="Pfam" id="PF13439">
    <property type="entry name" value="Glyco_transf_4"/>
    <property type="match status" value="1"/>
</dbReference>